<dbReference type="Gene3D" id="2.160.10.10">
    <property type="entry name" value="Hexapeptide repeat proteins"/>
    <property type="match status" value="1"/>
</dbReference>
<feature type="region of interest" description="Disordered" evidence="1">
    <location>
        <begin position="1245"/>
        <end position="1264"/>
    </location>
</feature>
<sequence>MRNSHNGVEEQTSLNVLGTPSAEIQISRSVLAGQVKKRGDQFHRAFVISSRVSGAKKQKKLSSKTAKHINYVFEKKKKAEEEKNFNIIKRKKLQEVPSSQFHFICHLKNGEVQSAQRGSVSLLSGALPPSEQAQLPWGEMTPSEEATIGENCTTGELFPIGENCIIGENCTTGQNSSAVEAFRFFPRATIRQDRREKDLKNVSALSSIVHLGRNKDICNTYLRASLINIYHEENHNHVILKMMKELQRTHTYMNSRQISLIIYNLYQYFFIQVVKQIHAKDNPSNYEWYLRLFYVVDDGLFVTPPNKGDWYKSDMPVDNSLMRNLLITLSRIVKMYMHCENDLNTLSKIAFVYSYFSVRDNALVELLIRNIFECMDMKKNKKIKYFSLAALALEKWELYSVKFMHAYSSLVTKTIDKLTRKGEELLSNGNKMNKNKKKTKLKHVNLFDVHKKEKKKLPLISLKDILTYLYVLNRNDVKDNYFVEKLLRYASLFWGYASEAQGCNPGGECVSLTVNKKKESFNTDTVSQKNKLLTSPAFRSALHSNRKRHKNRSNMMTLYALYRISKRAARRREMPPSSFANQVWLHGDGEEGGETNLPIHNEPVELSMSNWKNDPCDNTPTENRSVFSPADYGPESTVFINKQRTRVSFYKKEVIPMTIFLHQLTQYDYAFLKTKDDFSKLTKLYTDVLLNSDLKNLHFFYTHKIVSVVRHTNICSNVLTTSLYTSALHKCRRYIALKNADVFSHMCAQNVCACVVILYIQVLKNKIKDDPLTEVLSEFLIKIFSTCQPEQVTHQFLISPLKLLSMLQCLRVKVGPRDDNHYVVPEPMDKTNGVTKKGSNVDELPSLNTNNQIDEQKNNVKSNGQNALSSHKTKLEILNVTILTILKGLKWKNNVDNSLLLKSYKYMNRLAVHEKKAKFCMNMVRQKDHSLCSKITHAVKEKMRDFNCEELMKVYLYSGNNFKRKTLLLRNFFTILLLSNGGMLHRADNKFFMLFFKTALTHVHLNEVGGGKNTYFFKNSNDIMNKLMVLCRTYICTHVDSMRRKDIYSLIMHSVLHLCSLFQKGRNKVNYRSVKGNPIAQILVDIASTTLKRWTFMNDERSLLIYVCLLCFRNMAKKNKKIKNIFFNKNDDKHFVGKLSNVYAEQVEQICLSEFDQPATTYTNPLLLFLLLKHKIILRHHRSRKDMRIVQRLVGSGTPLHRLMMNVASDTQFMRVILYAITKNYSILMEEDLLDNLHLRTSTVQEQPTRNSTTSPFHLSTQNNPGDVSEWIEPIMRMSTCEDHHLDKSILCNFVARKKSVEKAINVALSMNMSETFCW</sequence>
<evidence type="ECO:0000313" key="2">
    <source>
        <dbReference type="EMBL" id="KJP87122.1"/>
    </source>
</evidence>
<evidence type="ECO:0000313" key="3">
    <source>
        <dbReference type="Proteomes" id="UP000054561"/>
    </source>
</evidence>
<gene>
    <name evidence="2" type="ORF">AK88_03168</name>
</gene>
<protein>
    <submittedName>
        <fullName evidence="2">Uncharacterized protein</fullName>
    </submittedName>
</protein>
<dbReference type="EMBL" id="KQ001679">
    <property type="protein sequence ID" value="KJP87122.1"/>
    <property type="molecule type" value="Genomic_DNA"/>
</dbReference>
<dbReference type="RefSeq" id="XP_012336213.1">
    <property type="nucleotide sequence ID" value="XM_012480790.1"/>
</dbReference>
<dbReference type="OrthoDB" id="392581at2759"/>
<dbReference type="OMA" id="KMESIEF"/>
<keyword evidence="3" id="KW-1185">Reference proteome</keyword>
<proteinExistence type="predicted"/>
<evidence type="ECO:0000256" key="1">
    <source>
        <dbReference type="SAM" id="MobiDB-lite"/>
    </source>
</evidence>
<organism evidence="2 3">
    <name type="scientific">Plasmodium fragile</name>
    <dbReference type="NCBI Taxonomy" id="5857"/>
    <lineage>
        <taxon>Eukaryota</taxon>
        <taxon>Sar</taxon>
        <taxon>Alveolata</taxon>
        <taxon>Apicomplexa</taxon>
        <taxon>Aconoidasida</taxon>
        <taxon>Haemosporida</taxon>
        <taxon>Plasmodiidae</taxon>
        <taxon>Plasmodium</taxon>
        <taxon>Plasmodium (Plasmodium)</taxon>
    </lineage>
</organism>
<name>A0A0D9QK16_PLAFR</name>
<feature type="region of interest" description="Disordered" evidence="1">
    <location>
        <begin position="826"/>
        <end position="850"/>
    </location>
</feature>
<accession>A0A0D9QK16</accession>
<reference evidence="2 3" key="1">
    <citation type="submission" date="2014-03" db="EMBL/GenBank/DDBJ databases">
        <title>The Genome Sequence of Plasmodium fragile nilgiri.</title>
        <authorList>
            <consortium name="The Broad Institute Genomics Platform"/>
            <consortium name="The Broad Institute Genome Sequencing Center for Infectious Disease"/>
            <person name="Neafsey D."/>
            <person name="Duraisingh M."/>
            <person name="Young S.K."/>
            <person name="Zeng Q."/>
            <person name="Gargeya S."/>
            <person name="Abouelleil A."/>
            <person name="Alvarado L."/>
            <person name="Chapman S.B."/>
            <person name="Gainer-Dewar J."/>
            <person name="Goldberg J."/>
            <person name="Griggs A."/>
            <person name="Gujja S."/>
            <person name="Hansen M."/>
            <person name="Howarth C."/>
            <person name="Imamovic A."/>
            <person name="Larimer J."/>
            <person name="Pearson M."/>
            <person name="Poon T.W."/>
            <person name="Priest M."/>
            <person name="Roberts A."/>
            <person name="Saif S."/>
            <person name="Shea T."/>
            <person name="Sykes S."/>
            <person name="Wortman J."/>
            <person name="Nusbaum C."/>
            <person name="Birren B."/>
        </authorList>
    </citation>
    <scope>NUCLEOTIDE SEQUENCE [LARGE SCALE GENOMIC DNA]</scope>
    <source>
        <strain evidence="3">nilgiri</strain>
    </source>
</reference>
<dbReference type="VEuPathDB" id="PlasmoDB:AK88_03168"/>
<dbReference type="GeneID" id="24268482"/>
<dbReference type="Proteomes" id="UP000054561">
    <property type="component" value="Unassembled WGS sequence"/>
</dbReference>